<dbReference type="OrthoDB" id="2098436at2759"/>
<dbReference type="SUPFAM" id="SSF47240">
    <property type="entry name" value="Ferritin-like"/>
    <property type="match status" value="1"/>
</dbReference>
<dbReference type="PANTHER" id="PTHR31694">
    <property type="entry name" value="DESICCATION-LIKE PROTEIN"/>
    <property type="match status" value="1"/>
</dbReference>
<dbReference type="InterPro" id="IPR009078">
    <property type="entry name" value="Ferritin-like_SF"/>
</dbReference>
<dbReference type="HOGENOM" id="CLU_029630_0_0_1"/>
<name>A0A067MXC5_BOTB1</name>
<evidence type="ECO:0000313" key="2">
    <source>
        <dbReference type="Proteomes" id="UP000027195"/>
    </source>
</evidence>
<accession>A0A067MXC5</accession>
<gene>
    <name evidence="1" type="ORF">BOTBODRAFT_100240</name>
</gene>
<dbReference type="STRING" id="930990.A0A067MXC5"/>
<evidence type="ECO:0000313" key="1">
    <source>
        <dbReference type="EMBL" id="KDQ20388.1"/>
    </source>
</evidence>
<reference evidence="2" key="1">
    <citation type="journal article" date="2014" name="Proc. Natl. Acad. Sci. U.S.A.">
        <title>Extensive sampling of basidiomycete genomes demonstrates inadequacy of the white-rot/brown-rot paradigm for wood decay fungi.</title>
        <authorList>
            <person name="Riley R."/>
            <person name="Salamov A.A."/>
            <person name="Brown D.W."/>
            <person name="Nagy L.G."/>
            <person name="Floudas D."/>
            <person name="Held B.W."/>
            <person name="Levasseur A."/>
            <person name="Lombard V."/>
            <person name="Morin E."/>
            <person name="Otillar R."/>
            <person name="Lindquist E.A."/>
            <person name="Sun H."/>
            <person name="LaButti K.M."/>
            <person name="Schmutz J."/>
            <person name="Jabbour D."/>
            <person name="Luo H."/>
            <person name="Baker S.E."/>
            <person name="Pisabarro A.G."/>
            <person name="Walton J.D."/>
            <person name="Blanchette R.A."/>
            <person name="Henrissat B."/>
            <person name="Martin F."/>
            <person name="Cullen D."/>
            <person name="Hibbett D.S."/>
            <person name="Grigoriev I.V."/>
        </authorList>
    </citation>
    <scope>NUCLEOTIDE SEQUENCE [LARGE SCALE GENOMIC DNA]</scope>
    <source>
        <strain evidence="2">FD-172 SS1</strain>
    </source>
</reference>
<dbReference type="PANTHER" id="PTHR31694:SF26">
    <property type="entry name" value="OS05G0151100 PROTEIN"/>
    <property type="match status" value="1"/>
</dbReference>
<dbReference type="Gene3D" id="1.20.1260.10">
    <property type="match status" value="1"/>
</dbReference>
<dbReference type="Pfam" id="PF13668">
    <property type="entry name" value="Ferritin_2"/>
    <property type="match status" value="1"/>
</dbReference>
<protein>
    <recommendedName>
        <fullName evidence="3">Ferritin-like domain-containing protein</fullName>
    </recommendedName>
</protein>
<dbReference type="InterPro" id="IPR012347">
    <property type="entry name" value="Ferritin-like"/>
</dbReference>
<dbReference type="InParanoid" id="A0A067MXC5"/>
<organism evidence="1 2">
    <name type="scientific">Botryobasidium botryosum (strain FD-172 SS1)</name>
    <dbReference type="NCBI Taxonomy" id="930990"/>
    <lineage>
        <taxon>Eukaryota</taxon>
        <taxon>Fungi</taxon>
        <taxon>Dikarya</taxon>
        <taxon>Basidiomycota</taxon>
        <taxon>Agaricomycotina</taxon>
        <taxon>Agaricomycetes</taxon>
        <taxon>Cantharellales</taxon>
        <taxon>Botryobasidiaceae</taxon>
        <taxon>Botryobasidium</taxon>
    </lineage>
</organism>
<sequence>DVQILNYALTLEHLENAFYSGALAQFDDAAFSNAGLDRNLFCQISAHEAAHVQFLTTALGDQATQPCQYSFPYTDPTSFSALSAVLEGVGVSAYLGAAQFIQNKDYLTAAGAILTTESRHSAWVSSSENHMEPWSGPLDTPLSFDDVYSLAAPFIKSCPSTNPALPVKAFPALTTTTTGSVKAGDKLCLSSPGWNAGSSQLFVAFFSGLSTYISAYDASENSTMVPSELTTEGTVYAVITSVNGTVTDDNTVAGPIILSIAGSNPN</sequence>
<feature type="non-terminal residue" evidence="1">
    <location>
        <position position="1"/>
    </location>
</feature>
<evidence type="ECO:0008006" key="3">
    <source>
        <dbReference type="Google" id="ProtNLM"/>
    </source>
</evidence>
<dbReference type="AlphaFoldDB" id="A0A067MXC5"/>
<keyword evidence="2" id="KW-1185">Reference proteome</keyword>
<dbReference type="EMBL" id="KL198017">
    <property type="protein sequence ID" value="KDQ20388.1"/>
    <property type="molecule type" value="Genomic_DNA"/>
</dbReference>
<dbReference type="CDD" id="cd00657">
    <property type="entry name" value="Ferritin_like"/>
    <property type="match status" value="1"/>
</dbReference>
<proteinExistence type="predicted"/>
<dbReference type="InterPro" id="IPR052965">
    <property type="entry name" value="Pigment-catalase-like"/>
</dbReference>
<dbReference type="Proteomes" id="UP000027195">
    <property type="component" value="Unassembled WGS sequence"/>
</dbReference>